<dbReference type="GO" id="GO:0016798">
    <property type="term" value="F:hydrolase activity, acting on glycosyl bonds"/>
    <property type="evidence" value="ECO:0007669"/>
    <property type="project" value="UniProtKB-KW"/>
</dbReference>
<dbReference type="PANTHER" id="PTHR24099:SF11">
    <property type="entry name" value="FIBRONECTIN TYPE III DOMAIN-CONTAINING 3BA-RELATED"/>
    <property type="match status" value="1"/>
</dbReference>
<dbReference type="GO" id="GO:0000272">
    <property type="term" value="P:polysaccharide catabolic process"/>
    <property type="evidence" value="ECO:0007669"/>
    <property type="project" value="UniProtKB-KW"/>
</dbReference>
<dbReference type="EMBL" id="JAKGSG010000049">
    <property type="protein sequence ID" value="MCF4122832.1"/>
    <property type="molecule type" value="Genomic_DNA"/>
</dbReference>
<feature type="region of interest" description="Disordered" evidence="3">
    <location>
        <begin position="1457"/>
        <end position="1502"/>
    </location>
</feature>
<dbReference type="Gene3D" id="2.60.40.3440">
    <property type="match status" value="1"/>
</dbReference>
<feature type="domain" description="Fibronectin type-III" evidence="4">
    <location>
        <begin position="1381"/>
        <end position="1473"/>
    </location>
</feature>
<keyword evidence="1" id="KW-0378">Hydrolase</keyword>
<evidence type="ECO:0000259" key="4">
    <source>
        <dbReference type="PROSITE" id="PS50853"/>
    </source>
</evidence>
<keyword evidence="2" id="KW-0624">Polysaccharide degradation</keyword>
<keyword evidence="1" id="KW-0326">Glycosidase</keyword>
<feature type="region of interest" description="Disordered" evidence="3">
    <location>
        <begin position="1741"/>
        <end position="1767"/>
    </location>
</feature>
<dbReference type="SMART" id="SM00060">
    <property type="entry name" value="FN3"/>
    <property type="match status" value="4"/>
</dbReference>
<evidence type="ECO:0000313" key="5">
    <source>
        <dbReference type="EMBL" id="MCF4122832.1"/>
    </source>
</evidence>
<keyword evidence="6" id="KW-1185">Reference proteome</keyword>
<feature type="region of interest" description="Disordered" evidence="3">
    <location>
        <begin position="1359"/>
        <end position="1392"/>
    </location>
</feature>
<dbReference type="PROSITE" id="PS50853">
    <property type="entry name" value="FN3"/>
    <property type="match status" value="3"/>
</dbReference>
<sequence length="1856" mass="194410">MTRGGTVLLAVPGDAKLYRVETTDRGAAADDVKEESLGVGKQDEVEVSSVGEDAVVLDRTTSSLRLPGGDTVEVADGAEARLQQPSADSDVVVIATTTGLVRQPLSGGTAEVRRAEGSPAQPVQLGGCTYGVWSSTAQIVRDCEGTDNDVNKRLEGVDASSVLAYRVNRNVIVLNDLAAGTLWMASDEYEKVDDWDLKIPEDAEGEKQESEETTPEQVDQFIADRQLPNRPPQPADDEVGVRPGRTTILNVLSNDVDPDGDVMTASVEQAPEGEIGVNQVLGGAALQAVVPANASGGTSFTYTVADGRGGTADATVNLKVVPLTENEPPAQTGEPVLKVAQGGVASIRLLPYFRDPDGDDLILQSAAASIAGDEVRSRADGTVEFRDGGSTTGRKIVTLSVADGLGAVAEGRLLVDVVATQEPPIAVSDHVVVLADQPVTVTPLRNDRDPNGDSLRLVNVSEAAGAVITANYPAGSFRFVSDSPGSYDITYTVSDGPNATMGLVRVDVLVPPDEAGPPVAVSDQVLLPTGGSALVDVLANDTDPAGGVLVVRSVQVPEGSGVNVAVLAHQVLRVTEVQHLNGPVTIEYTVSNGAQNAVGQVRIIPIQPASKLRPPEAAPDEVTVHVGDVVTIPVLKNDSHPDGLELTLDDELVESPDAVVGEAFVSEDAVRFRAGRTAGTAYAVYEVADPNGQKDSAQVTIRVVDGKENAAPQLPDVDARVLTGGTVRITLPLEGADPDGDYVMLGSISSAPTKGTVRIDEGYLDYTASASASGSDSFTYTAVDTRGAIAEGTVRVGIAVPPDVNQSPVTMDDQTLVRPGRTVAIDALANDSDPDGDQIGLLENSFEGENTMDAQVADDRVVVTAPGDEGSYSFYYGIQDAFSARGTGAITVDVAADAPLLRPVARDDIVSLDDIETGSVTVDVLRNDSDPDGVPADLELAVEPGNASVTEDGEVTVALTDEPQIVEYTVTDIDGLEATAFVRVPGDPSRMGPHLRPDLQPLDAISGQPLDIDITQYVVVAEGRTPRLTEESEVKATEGDHQVTGPTTIVYTSREDYAGAASVSFEVTDGSGPDDGEARTSVLTLPINVVPAENMPPAIVGTPTLEVAAGEESAVDLSRFVTDPEQDPLKFQVTGGAEGVTTSLEGTRLDAQANADVPKGTTVELPFTVTDDENPPVSGTITLTVVGSTRPLARANDDVVDGAHQGEETRVDVTANDSNPFPETPLELTGGKPIIETGSGTAEYSGDQVSITPADSFVGVMVVRYRVQDATKDPDREVDGRIQVTVLGKPEAPAKPRVEEVRSHTVVLSWDPPNNNGAEITGYTVRSNNGYSKECATTTCTLDGLTNDVVYTFTVSATNEVDEGPASPPSDEVRPDAKPDQPQPPTLTFGDQSLTVTWVNKTYTDRSPIECVNLEISPAPVDGRIEKTCVAGNQVVWQGLRNGTAYTVRVQAVNRAPDPSDWSVPSAPETPAGPPAQPAAPTAERTPTALDSGGQITVRWTTPANNGDAVHYYNLDVLKNGSKVDSVTNISGTSQVIQNLDTNASYTFTVVAHNKAGDSPASGQSNAVVPYGTPDTPGAPRAAHTNAADRTATVTWSPVATFRGPGGYYQMSVNGGAWGNASSPATYTMTYGTRYTFRVRACNQYTCSAASGASNELYPYTTPGVPGVTWVKDSATDGHFTMRGPGDDGGNAVTRIEWEFTRGTSGNGSSNSWPFDVGVPAGYDQTFTLRARACNAAGCGSWGSDTGSTDPAPQPRAWVTRGDSAVGQPGCSDPSCAYYRVTTSDFSAGNHSVECWSGTNASTSGWHNIVYSGHSRTYNLPANGTVQLNCYYGYPGTEVGVVIDGVRYYESNARTW</sequence>
<dbReference type="InterPro" id="IPR003961">
    <property type="entry name" value="FN3_dom"/>
</dbReference>
<dbReference type="InterPro" id="IPR013783">
    <property type="entry name" value="Ig-like_fold"/>
</dbReference>
<accession>A0AA41QII6</accession>
<evidence type="ECO:0000256" key="3">
    <source>
        <dbReference type="SAM" id="MobiDB-lite"/>
    </source>
</evidence>
<feature type="domain" description="Fibronectin type-III" evidence="4">
    <location>
        <begin position="1292"/>
        <end position="1380"/>
    </location>
</feature>
<dbReference type="Pfam" id="PF00041">
    <property type="entry name" value="fn3"/>
    <property type="match status" value="3"/>
</dbReference>
<feature type="domain" description="Fibronectin type-III" evidence="4">
    <location>
        <begin position="1480"/>
        <end position="1572"/>
    </location>
</feature>
<dbReference type="NCBIfam" id="NF012211">
    <property type="entry name" value="tand_rpt_95"/>
    <property type="match status" value="2"/>
</dbReference>
<proteinExistence type="predicted"/>
<protein>
    <submittedName>
        <fullName evidence="5">Ig-like domain-containing protein</fullName>
    </submittedName>
</protein>
<dbReference type="InterPro" id="IPR050617">
    <property type="entry name" value="E3_ligase_FN3/SPRY"/>
</dbReference>
<dbReference type="InterPro" id="IPR036116">
    <property type="entry name" value="FN3_sf"/>
</dbReference>
<dbReference type="SUPFAM" id="SSF49265">
    <property type="entry name" value="Fibronectin type III"/>
    <property type="match status" value="3"/>
</dbReference>
<name>A0AA41QII6_9MICO</name>
<evidence type="ECO:0000256" key="2">
    <source>
        <dbReference type="ARBA" id="ARBA00023326"/>
    </source>
</evidence>
<feature type="compositionally biased region" description="Low complexity" evidence="3">
    <location>
        <begin position="1479"/>
        <end position="1489"/>
    </location>
</feature>
<evidence type="ECO:0000256" key="1">
    <source>
        <dbReference type="ARBA" id="ARBA00023295"/>
    </source>
</evidence>
<dbReference type="Gene3D" id="2.60.40.10">
    <property type="entry name" value="Immunoglobulins"/>
    <property type="match status" value="4"/>
</dbReference>
<gene>
    <name evidence="5" type="ORF">L1785_17790</name>
</gene>
<dbReference type="RefSeq" id="WP_236090625.1">
    <property type="nucleotide sequence ID" value="NZ_JAKGSG010000049.1"/>
</dbReference>
<dbReference type="Pfam" id="PF17963">
    <property type="entry name" value="Big_9"/>
    <property type="match status" value="7"/>
</dbReference>
<evidence type="ECO:0000313" key="6">
    <source>
        <dbReference type="Proteomes" id="UP001165405"/>
    </source>
</evidence>
<comment type="caution">
    <text evidence="5">The sequence shown here is derived from an EMBL/GenBank/DDBJ whole genome shotgun (WGS) entry which is preliminary data.</text>
</comment>
<dbReference type="PANTHER" id="PTHR24099">
    <property type="entry name" value="E3 UBIQUITIN-PROTEIN LIGASE TRIM36-RELATED"/>
    <property type="match status" value="1"/>
</dbReference>
<organism evidence="5 6">
    <name type="scientific">Antribacter soli</name>
    <dbReference type="NCBI Taxonomy" id="2910976"/>
    <lineage>
        <taxon>Bacteria</taxon>
        <taxon>Bacillati</taxon>
        <taxon>Actinomycetota</taxon>
        <taxon>Actinomycetes</taxon>
        <taxon>Micrococcales</taxon>
        <taxon>Promicromonosporaceae</taxon>
        <taxon>Antribacter</taxon>
    </lineage>
</organism>
<dbReference type="Proteomes" id="UP001165405">
    <property type="component" value="Unassembled WGS sequence"/>
</dbReference>
<keyword evidence="2" id="KW-0119">Carbohydrate metabolism</keyword>
<dbReference type="CDD" id="cd00063">
    <property type="entry name" value="FN3"/>
    <property type="match status" value="4"/>
</dbReference>
<reference evidence="5" key="1">
    <citation type="submission" date="2022-01" db="EMBL/GenBank/DDBJ databases">
        <title>Antribacter sp. nov., isolated from Guizhou of China.</title>
        <authorList>
            <person name="Chengliang C."/>
            <person name="Ya Z."/>
        </authorList>
    </citation>
    <scope>NUCLEOTIDE SEQUENCE</scope>
    <source>
        <strain evidence="5">KLBMP 9083</strain>
    </source>
</reference>